<name>A0A5C3L4I4_COPMA</name>
<organism evidence="2 3">
    <name type="scientific">Coprinopsis marcescibilis</name>
    <name type="common">Agaric fungus</name>
    <name type="synonym">Psathyrella marcescibilis</name>
    <dbReference type="NCBI Taxonomy" id="230819"/>
    <lineage>
        <taxon>Eukaryota</taxon>
        <taxon>Fungi</taxon>
        <taxon>Dikarya</taxon>
        <taxon>Basidiomycota</taxon>
        <taxon>Agaricomycotina</taxon>
        <taxon>Agaricomycetes</taxon>
        <taxon>Agaricomycetidae</taxon>
        <taxon>Agaricales</taxon>
        <taxon>Agaricineae</taxon>
        <taxon>Psathyrellaceae</taxon>
        <taxon>Coprinopsis</taxon>
    </lineage>
</organism>
<gene>
    <name evidence="2" type="ORF">FA15DRAFT_670855</name>
</gene>
<protein>
    <submittedName>
        <fullName evidence="2">Uncharacterized protein</fullName>
    </submittedName>
</protein>
<feature type="compositionally biased region" description="Acidic residues" evidence="1">
    <location>
        <begin position="56"/>
        <end position="65"/>
    </location>
</feature>
<evidence type="ECO:0000313" key="2">
    <source>
        <dbReference type="EMBL" id="TFK23118.1"/>
    </source>
</evidence>
<dbReference type="Proteomes" id="UP000307440">
    <property type="component" value="Unassembled WGS sequence"/>
</dbReference>
<keyword evidence="3" id="KW-1185">Reference proteome</keyword>
<feature type="compositionally biased region" description="Low complexity" evidence="1">
    <location>
        <begin position="8"/>
        <end position="17"/>
    </location>
</feature>
<proteinExistence type="predicted"/>
<sequence length="196" mass="22417">MLKRQRQASPVPASSSSIPFVHHDTPDDFLASRDLKRRRTEPPVLDGTSRGWEVAPGDEEEDYEPSEYDQHTVQAAQTDEYKSTNNLLRELHILQQHRLLFTEIPSKQAAPLVPSPHVHALSSDRLLGKVHFNGNSEPQHLWKNDHSNPGPDTLRNAEESIIVHERYGGTNRLLKDLFLSRRREIEVPISNDRQQS</sequence>
<accession>A0A5C3L4I4</accession>
<dbReference type="OrthoDB" id="3262473at2759"/>
<feature type="compositionally biased region" description="Basic and acidic residues" evidence="1">
    <location>
        <begin position="21"/>
        <end position="34"/>
    </location>
</feature>
<feature type="region of interest" description="Disordered" evidence="1">
    <location>
        <begin position="1"/>
        <end position="65"/>
    </location>
</feature>
<dbReference type="EMBL" id="ML210225">
    <property type="protein sequence ID" value="TFK23118.1"/>
    <property type="molecule type" value="Genomic_DNA"/>
</dbReference>
<evidence type="ECO:0000313" key="3">
    <source>
        <dbReference type="Proteomes" id="UP000307440"/>
    </source>
</evidence>
<dbReference type="AlphaFoldDB" id="A0A5C3L4I4"/>
<reference evidence="2 3" key="1">
    <citation type="journal article" date="2019" name="Nat. Ecol. Evol.">
        <title>Megaphylogeny resolves global patterns of mushroom evolution.</title>
        <authorList>
            <person name="Varga T."/>
            <person name="Krizsan K."/>
            <person name="Foldi C."/>
            <person name="Dima B."/>
            <person name="Sanchez-Garcia M."/>
            <person name="Sanchez-Ramirez S."/>
            <person name="Szollosi G.J."/>
            <person name="Szarkandi J.G."/>
            <person name="Papp V."/>
            <person name="Albert L."/>
            <person name="Andreopoulos W."/>
            <person name="Angelini C."/>
            <person name="Antonin V."/>
            <person name="Barry K.W."/>
            <person name="Bougher N.L."/>
            <person name="Buchanan P."/>
            <person name="Buyck B."/>
            <person name="Bense V."/>
            <person name="Catcheside P."/>
            <person name="Chovatia M."/>
            <person name="Cooper J."/>
            <person name="Damon W."/>
            <person name="Desjardin D."/>
            <person name="Finy P."/>
            <person name="Geml J."/>
            <person name="Haridas S."/>
            <person name="Hughes K."/>
            <person name="Justo A."/>
            <person name="Karasinski D."/>
            <person name="Kautmanova I."/>
            <person name="Kiss B."/>
            <person name="Kocsube S."/>
            <person name="Kotiranta H."/>
            <person name="LaButti K.M."/>
            <person name="Lechner B.E."/>
            <person name="Liimatainen K."/>
            <person name="Lipzen A."/>
            <person name="Lukacs Z."/>
            <person name="Mihaltcheva S."/>
            <person name="Morgado L.N."/>
            <person name="Niskanen T."/>
            <person name="Noordeloos M.E."/>
            <person name="Ohm R.A."/>
            <person name="Ortiz-Santana B."/>
            <person name="Ovrebo C."/>
            <person name="Racz N."/>
            <person name="Riley R."/>
            <person name="Savchenko A."/>
            <person name="Shiryaev A."/>
            <person name="Soop K."/>
            <person name="Spirin V."/>
            <person name="Szebenyi C."/>
            <person name="Tomsovsky M."/>
            <person name="Tulloss R.E."/>
            <person name="Uehling J."/>
            <person name="Grigoriev I.V."/>
            <person name="Vagvolgyi C."/>
            <person name="Papp T."/>
            <person name="Martin F.M."/>
            <person name="Miettinen O."/>
            <person name="Hibbett D.S."/>
            <person name="Nagy L.G."/>
        </authorList>
    </citation>
    <scope>NUCLEOTIDE SEQUENCE [LARGE SCALE GENOMIC DNA]</scope>
    <source>
        <strain evidence="2 3">CBS 121175</strain>
    </source>
</reference>
<evidence type="ECO:0000256" key="1">
    <source>
        <dbReference type="SAM" id="MobiDB-lite"/>
    </source>
</evidence>